<dbReference type="AlphaFoldDB" id="A0A059B9W2"/>
<gene>
    <name evidence="1" type="ORF">EUGRSUZ_G00598</name>
</gene>
<reference evidence="1" key="1">
    <citation type="submission" date="2013-07" db="EMBL/GenBank/DDBJ databases">
        <title>The genome of Eucalyptus grandis.</title>
        <authorList>
            <person name="Schmutz J."/>
            <person name="Hayes R."/>
            <person name="Myburg A."/>
            <person name="Tuskan G."/>
            <person name="Grattapaglia D."/>
            <person name="Rokhsar D.S."/>
        </authorList>
    </citation>
    <scope>NUCLEOTIDE SEQUENCE</scope>
    <source>
        <tissue evidence="1">Leaf extractions</tissue>
    </source>
</reference>
<proteinExistence type="predicted"/>
<evidence type="ECO:0000313" key="1">
    <source>
        <dbReference type="EMBL" id="KCW62997.1"/>
    </source>
</evidence>
<dbReference type="EMBL" id="KK198759">
    <property type="protein sequence ID" value="KCW62997.1"/>
    <property type="molecule type" value="Genomic_DNA"/>
</dbReference>
<sequence length="69" mass="7895">MRSRLTLEVAVESDLTINWKPCLIEFGRHCKPNYVVVMLPTPATTMCGPLPLLQTSFSFIFFLCYVIEL</sequence>
<name>A0A059B9W2_EUCGR</name>
<dbReference type="Gramene" id="KCW62997">
    <property type="protein sequence ID" value="KCW62997"/>
    <property type="gene ID" value="EUGRSUZ_G00598"/>
</dbReference>
<organism evidence="1">
    <name type="scientific">Eucalyptus grandis</name>
    <name type="common">Flooded gum</name>
    <dbReference type="NCBI Taxonomy" id="71139"/>
    <lineage>
        <taxon>Eukaryota</taxon>
        <taxon>Viridiplantae</taxon>
        <taxon>Streptophyta</taxon>
        <taxon>Embryophyta</taxon>
        <taxon>Tracheophyta</taxon>
        <taxon>Spermatophyta</taxon>
        <taxon>Magnoliopsida</taxon>
        <taxon>eudicotyledons</taxon>
        <taxon>Gunneridae</taxon>
        <taxon>Pentapetalae</taxon>
        <taxon>rosids</taxon>
        <taxon>malvids</taxon>
        <taxon>Myrtales</taxon>
        <taxon>Myrtaceae</taxon>
        <taxon>Myrtoideae</taxon>
        <taxon>Eucalypteae</taxon>
        <taxon>Eucalyptus</taxon>
    </lineage>
</organism>
<accession>A0A059B9W2</accession>
<protein>
    <submittedName>
        <fullName evidence="1">Uncharacterized protein</fullName>
    </submittedName>
</protein>
<dbReference type="InParanoid" id="A0A059B9W2"/>